<dbReference type="PANTHER" id="PTHR22767:SF3">
    <property type="entry name" value="N-ALPHA-ACETYLTRANSFERASE 25, NATB AUXILIARY SUBUNIT"/>
    <property type="match status" value="1"/>
</dbReference>
<dbReference type="Gene3D" id="1.25.40.1040">
    <property type="match status" value="1"/>
</dbReference>
<evidence type="ECO:0000313" key="2">
    <source>
        <dbReference type="EMBL" id="KAJ2799771.1"/>
    </source>
</evidence>
<dbReference type="PANTHER" id="PTHR22767">
    <property type="entry name" value="N-TERMINAL ACETYLTRANSFERASE-RELATED"/>
    <property type="match status" value="1"/>
</dbReference>
<dbReference type="InterPro" id="IPR019183">
    <property type="entry name" value="NAA25_NatB_aux_su"/>
</dbReference>
<name>A0A9W8HSA1_9FUNG</name>
<dbReference type="Proteomes" id="UP001140094">
    <property type="component" value="Unassembled WGS sequence"/>
</dbReference>
<sequence>MEARKLRPVYDALERSDSAQALRECERLLHKQPNLYGARALKTFILARTGRIVEALGLGQSLLDTPKALESQHVQQGLSLAYRVLNRPEEEIAVYNTALTFAPESEALYCKVFMAAARSRLFKEQHMAAVNLNKLFKDKKYVWWLVISLMLHGKHSGVDSTSSQVQLKLAERMCEKALAEGQLTTSEELRVYLEVLETLGKHEQMIDVLAANDSLAAMVVNDPDLVTQNITLLVKTGSLDKAVDAAVQTLESLDNWADYKLYMDATVLSLERANGDEEAKKAAVSAICANLRRWASVRDRARGAKLALVSLSLRLHGAGYGELANAVVGSPGELIWAYVDEFQQKAICYSDIVQFINAHVRSTSESDLDTAALEFHAESLNARLRDARDASGQGENATQAWVNLEKIRYLLQALRGETDPKAWVADIEQLLEFALTSNAARKKRPSCSDMAVIASQRIIQSAMLAYGDPSKRDELASALFKAACVLEAAIQHNGESFLLRLYSIRVYIYLSCYERAKSNYEVLNIKNIQHDTLGHLLFGQGMALGCFVSDLELCYDGVAFYDQSRSKIPREIEKVYYEGTYSNVKDFLEFQDNLSRSVQHECTHRHALRGEAFEHGSDKGILAKWREADVTSIKHTEKTLNALHDNRDVSVMGLLTPADLTQWNLELLTRATPMPGTGWIQAFSLIPQLMNYMVCADLDAIETALGELATIGSSSKSTLSTQDCVLVRGIIDIMRVYIQASNEKESVDEKLGNLVDSIHALLPSDQFDTEPDTLGMLSSLTIRNASVATELFTYALSLKHALSAQRLAAANTVGSALSQLRKSALKSINLLRGWIDKCVRSQIDEQWLRSDDELYSGITQFMLSRQKQSVDIASKACMMSWLRSVKNLLAQWEQCSL</sequence>
<organism evidence="2 3">
    <name type="scientific">Coemansia guatemalensis</name>
    <dbReference type="NCBI Taxonomy" id="2761395"/>
    <lineage>
        <taxon>Eukaryota</taxon>
        <taxon>Fungi</taxon>
        <taxon>Fungi incertae sedis</taxon>
        <taxon>Zoopagomycota</taxon>
        <taxon>Kickxellomycotina</taxon>
        <taxon>Kickxellomycetes</taxon>
        <taxon>Kickxellales</taxon>
        <taxon>Kickxellaceae</taxon>
        <taxon>Coemansia</taxon>
    </lineage>
</organism>
<reference evidence="2" key="1">
    <citation type="submission" date="2022-07" db="EMBL/GenBank/DDBJ databases">
        <title>Phylogenomic reconstructions and comparative analyses of Kickxellomycotina fungi.</title>
        <authorList>
            <person name="Reynolds N.K."/>
            <person name="Stajich J.E."/>
            <person name="Barry K."/>
            <person name="Grigoriev I.V."/>
            <person name="Crous P."/>
            <person name="Smith M.E."/>
        </authorList>
    </citation>
    <scope>NUCLEOTIDE SEQUENCE</scope>
    <source>
        <strain evidence="2">NRRL 1565</strain>
    </source>
</reference>
<accession>A0A9W8HSA1</accession>
<keyword evidence="3" id="KW-1185">Reference proteome</keyword>
<comment type="caution">
    <text evidence="2">The sequence shown here is derived from an EMBL/GenBank/DDBJ whole genome shotgun (WGS) entry which is preliminary data.</text>
</comment>
<dbReference type="Pfam" id="PF09797">
    <property type="entry name" value="NatB_MDM20"/>
    <property type="match status" value="1"/>
</dbReference>
<proteinExistence type="inferred from homology"/>
<gene>
    <name evidence="2" type="primary">MDM20</name>
    <name evidence="2" type="ORF">H4R20_004306</name>
</gene>
<evidence type="ECO:0000256" key="1">
    <source>
        <dbReference type="ARBA" id="ARBA00006298"/>
    </source>
</evidence>
<dbReference type="GO" id="GO:0031416">
    <property type="term" value="C:NatB complex"/>
    <property type="evidence" value="ECO:0007669"/>
    <property type="project" value="TreeGrafter"/>
</dbReference>
<dbReference type="EMBL" id="JANBUO010001117">
    <property type="protein sequence ID" value="KAJ2799771.1"/>
    <property type="molecule type" value="Genomic_DNA"/>
</dbReference>
<comment type="similarity">
    <text evidence="1">Belongs to the MDM20/NAA25 family.</text>
</comment>
<evidence type="ECO:0000313" key="3">
    <source>
        <dbReference type="Proteomes" id="UP001140094"/>
    </source>
</evidence>
<dbReference type="OrthoDB" id="1874341at2759"/>
<protein>
    <submittedName>
        <fullName evidence="2">Mitochondrial distribution and morphology</fullName>
    </submittedName>
</protein>
<dbReference type="AlphaFoldDB" id="A0A9W8HSA1"/>